<dbReference type="PANTHER" id="PTHR10724">
    <property type="entry name" value="30S RIBOSOMAL PROTEIN S1"/>
    <property type="match status" value="1"/>
</dbReference>
<dbReference type="SMART" id="SM00271">
    <property type="entry name" value="DnaJ"/>
    <property type="match status" value="1"/>
</dbReference>
<dbReference type="OrthoDB" id="10250354at2759"/>
<evidence type="ECO:0000256" key="1">
    <source>
        <dbReference type="SAM" id="MobiDB-lite"/>
    </source>
</evidence>
<feature type="compositionally biased region" description="Polar residues" evidence="1">
    <location>
        <begin position="1258"/>
        <end position="1269"/>
    </location>
</feature>
<dbReference type="InterPro" id="IPR012340">
    <property type="entry name" value="NA-bd_OB-fold"/>
</dbReference>
<feature type="region of interest" description="Disordered" evidence="1">
    <location>
        <begin position="1423"/>
        <end position="1445"/>
    </location>
</feature>
<dbReference type="CDD" id="cd06257">
    <property type="entry name" value="DnaJ"/>
    <property type="match status" value="1"/>
</dbReference>
<dbReference type="SUPFAM" id="SSF53335">
    <property type="entry name" value="S-adenosyl-L-methionine-dependent methyltransferases"/>
    <property type="match status" value="1"/>
</dbReference>
<dbReference type="SUPFAM" id="SSF46565">
    <property type="entry name" value="Chaperone J-domain"/>
    <property type="match status" value="1"/>
</dbReference>
<feature type="region of interest" description="Disordered" evidence="1">
    <location>
        <begin position="639"/>
        <end position="674"/>
    </location>
</feature>
<name>A0A813GZ05_POLGL</name>
<dbReference type="EMBL" id="CAJNNV010029904">
    <property type="protein sequence ID" value="CAE8630532.1"/>
    <property type="molecule type" value="Genomic_DNA"/>
</dbReference>
<dbReference type="InterPro" id="IPR001623">
    <property type="entry name" value="DnaJ_domain"/>
</dbReference>
<feature type="compositionally biased region" description="Acidic residues" evidence="1">
    <location>
        <begin position="665"/>
        <end position="674"/>
    </location>
</feature>
<protein>
    <submittedName>
        <fullName evidence="4">Uncharacterized protein</fullName>
    </submittedName>
</protein>
<keyword evidence="5" id="KW-1185">Reference proteome</keyword>
<dbReference type="GO" id="GO:0006412">
    <property type="term" value="P:translation"/>
    <property type="evidence" value="ECO:0007669"/>
    <property type="project" value="TreeGrafter"/>
</dbReference>
<dbReference type="GO" id="GO:0003735">
    <property type="term" value="F:structural constituent of ribosome"/>
    <property type="evidence" value="ECO:0007669"/>
    <property type="project" value="TreeGrafter"/>
</dbReference>
<dbReference type="Pfam" id="PF13578">
    <property type="entry name" value="Methyltransf_24"/>
    <property type="match status" value="1"/>
</dbReference>
<proteinExistence type="predicted"/>
<reference evidence="4" key="1">
    <citation type="submission" date="2021-02" db="EMBL/GenBank/DDBJ databases">
        <authorList>
            <person name="Dougan E. K."/>
            <person name="Rhodes N."/>
            <person name="Thang M."/>
            <person name="Chan C."/>
        </authorList>
    </citation>
    <scope>NUCLEOTIDE SEQUENCE</scope>
</reference>
<dbReference type="PROSITE" id="PS50076">
    <property type="entry name" value="DNAJ_2"/>
    <property type="match status" value="1"/>
</dbReference>
<feature type="domain" description="J" evidence="2">
    <location>
        <begin position="125"/>
        <end position="178"/>
    </location>
</feature>
<dbReference type="Proteomes" id="UP000654075">
    <property type="component" value="Unassembled WGS sequence"/>
</dbReference>
<organism evidence="4 5">
    <name type="scientific">Polarella glacialis</name>
    <name type="common">Dinoflagellate</name>
    <dbReference type="NCBI Taxonomy" id="89957"/>
    <lineage>
        <taxon>Eukaryota</taxon>
        <taxon>Sar</taxon>
        <taxon>Alveolata</taxon>
        <taxon>Dinophyceae</taxon>
        <taxon>Suessiales</taxon>
        <taxon>Suessiaceae</taxon>
        <taxon>Polarella</taxon>
    </lineage>
</organism>
<dbReference type="Pfam" id="PF00226">
    <property type="entry name" value="DnaJ"/>
    <property type="match status" value="1"/>
</dbReference>
<feature type="domain" description="S1 motif" evidence="3">
    <location>
        <begin position="967"/>
        <end position="1032"/>
    </location>
</feature>
<dbReference type="InterPro" id="IPR003029">
    <property type="entry name" value="S1_domain"/>
</dbReference>
<dbReference type="InterPro" id="IPR029063">
    <property type="entry name" value="SAM-dependent_MTases_sf"/>
</dbReference>
<dbReference type="PANTHER" id="PTHR10724:SF10">
    <property type="entry name" value="S1 RNA-BINDING DOMAIN-CONTAINING PROTEIN 1"/>
    <property type="match status" value="1"/>
</dbReference>
<dbReference type="SUPFAM" id="SSF50978">
    <property type="entry name" value="WD40 repeat-like"/>
    <property type="match status" value="1"/>
</dbReference>
<feature type="domain" description="S1 motif" evidence="3">
    <location>
        <begin position="1166"/>
        <end position="1241"/>
    </location>
</feature>
<comment type="caution">
    <text evidence="4">The sequence shown here is derived from an EMBL/GenBank/DDBJ whole genome shotgun (WGS) entry which is preliminary data.</text>
</comment>
<dbReference type="Gene3D" id="2.40.50.140">
    <property type="entry name" value="Nucleic acid-binding proteins"/>
    <property type="match status" value="3"/>
</dbReference>
<sequence length="1445" mass="157726">MPQWEVIGGSENGGILVRQGKELKSPQVDGRLATGALVEQLQLVGERLQFELVRGSGPKQGWVSLKVAGKELLAPIFEAIGSGNVRDDGFDRWRVLGVEAEADSEATEDEIRRLSARKVVAAIGKPYTVLGLEPGASSAAVRRAYHCLALLHHPDKGGDDAVFKAIADAYKALTEAKTADGGWPDLEGLAVGPWPAHAPTATKGITCMLFDTFGTPPWESRRLYTGSWQEGTVRCWELSKGEAGGKSRPPPRLVGEIAVGGFINDIAALSPFGLLTVCVVDVPSADSLSCEVFAWIDDALLTSGSSWSVCIQVAGSDKGLPSLSFCEEFRKPGLVSFHLPLYRFDGETIDLLAKIRRSADPEVRADAAFASDGLQIKKWLRMTRVSPAWSDDTNPLVEWWDSYRSGLLAGKGAHYFDVYHRHLSHLRGHPVHLLEIGVANGGSLEMWKAYFGPAAQYTGVDCCPWPGMRERLEDNRTSIWIGDQVDVSFWKALVSSQPPLDIVVDDGGHKGQQQVASFRALWPHVAPGGIYIVEDLQFNYVEGEFEGGLRREGTWIERLKDLVDEMQTGRTEDLAISIYPSMCVIEKSIPGAHTAGSSVQVSAGDLGPALDSIEAARRVAPKLELEDARAKLTAIADDPHAHQTLGSGNGKAVGSSALATRKGDDDEPEFVADDDDGYLNQSKMVYLHYRGVRAMSLWPRPENREVTPHVVATVSKDVLAVSRIGSDGCSLLPPSWQQSDPHDLTDVNALKHETNEKFWTGDNSGLLKCWDVNASGRGIVSQIKSQSAGWLSGLEMWPEAGVMVCSHSSGMGFIDIRAGSVIRQQFTKESVGKVSLLNGSSSMLFAGIGSELMQYDTRCFKDGVDYKPKAIASWSLGSPITALHCTQTGRGHGSQERLGLVDSLIKGLPPGFPQASPSMRGAFDERLVKVPGLFIISVDVARSKLEVGTTEMASGADIQSMSSLKVGDKVDGVVSRTMEFGVFVNIGAERDALYSASQLAKPMNEYRAGDKILGLTVVEVDPIKQRLAVSEKKTAAEFTVGDEVKGTVSKIMPFGCFVNIGASTDALAPAPLSSKVQDPARHASWRRILAPMCRARNAYVPAFVPRSFLSHGASWSEDLPGLKILSTDPGSNKITVAQNEDAQLQNDNFGFSMILRGVEFELVEVGDKVKGVIRKSQDEQPLRFQDYGCFLDIGLGRKDALMPKAMLPTGKTPMNYEVNEEVEVYIAQIDVGQERVTVSMIELTEDMKKAPGFRRDQAGTTSGVQSQLPTGEMVPDPMYHAKVLGREDLIDEEPTPWYGWEKKFPGLVKFPEKETEIYLTGRSYGFSGPDSTYRSQVAHLPIPVHLRKADAGPAEVPPFSFDDYQISYDYGIKPEIHIKYRQAPFNDPNWVYRNSKETLTPIKVDVLREMAVEFERTPPKIIKEGEEPAAPVLTKAAQKKANKKK</sequence>
<feature type="region of interest" description="Disordered" evidence="1">
    <location>
        <begin position="1253"/>
        <end position="1272"/>
    </location>
</feature>
<dbReference type="InterPro" id="IPR036869">
    <property type="entry name" value="J_dom_sf"/>
</dbReference>
<dbReference type="Pfam" id="PF00575">
    <property type="entry name" value="S1"/>
    <property type="match status" value="1"/>
</dbReference>
<evidence type="ECO:0000259" key="3">
    <source>
        <dbReference type="PROSITE" id="PS50126"/>
    </source>
</evidence>
<evidence type="ECO:0000259" key="2">
    <source>
        <dbReference type="PROSITE" id="PS50076"/>
    </source>
</evidence>
<accession>A0A813GZ05</accession>
<feature type="domain" description="S1 motif" evidence="3">
    <location>
        <begin position="1041"/>
        <end position="1070"/>
    </location>
</feature>
<dbReference type="SUPFAM" id="SSF50249">
    <property type="entry name" value="Nucleic acid-binding proteins"/>
    <property type="match status" value="3"/>
</dbReference>
<dbReference type="SMART" id="SM00316">
    <property type="entry name" value="S1"/>
    <property type="match status" value="3"/>
</dbReference>
<dbReference type="InterPro" id="IPR036322">
    <property type="entry name" value="WD40_repeat_dom_sf"/>
</dbReference>
<dbReference type="PROSITE" id="PS50126">
    <property type="entry name" value="S1"/>
    <property type="match status" value="3"/>
</dbReference>
<dbReference type="InterPro" id="IPR050437">
    <property type="entry name" value="Ribos_protein_bS1-like"/>
</dbReference>
<dbReference type="Gene3D" id="3.40.50.150">
    <property type="entry name" value="Vaccinia Virus protein VP39"/>
    <property type="match status" value="1"/>
</dbReference>
<dbReference type="Gene3D" id="1.10.287.110">
    <property type="entry name" value="DnaJ domain"/>
    <property type="match status" value="1"/>
</dbReference>
<evidence type="ECO:0000313" key="4">
    <source>
        <dbReference type="EMBL" id="CAE8630532.1"/>
    </source>
</evidence>
<gene>
    <name evidence="4" type="ORF">PGLA1383_LOCUS46830</name>
</gene>
<dbReference type="GO" id="GO:0003729">
    <property type="term" value="F:mRNA binding"/>
    <property type="evidence" value="ECO:0007669"/>
    <property type="project" value="TreeGrafter"/>
</dbReference>
<evidence type="ECO:0000313" key="5">
    <source>
        <dbReference type="Proteomes" id="UP000654075"/>
    </source>
</evidence>